<reference evidence="2" key="2">
    <citation type="journal article" date="2018" name="Mol. Plant Microbe Interact.">
        <title>Genome sequence resources for the wheat stripe rust pathogen (Puccinia striiformis f. sp. tritici) and the barley stripe rust pathogen (Puccinia striiformis f. sp. hordei).</title>
        <authorList>
            <person name="Xia C."/>
            <person name="Wang M."/>
            <person name="Yin C."/>
            <person name="Cornejo O.E."/>
            <person name="Hulbert S.H."/>
            <person name="Chen X."/>
        </authorList>
    </citation>
    <scope>NUCLEOTIDE SEQUENCE [LARGE SCALE GENOMIC DNA]</scope>
    <source>
        <strain evidence="2">93-210</strain>
    </source>
</reference>
<keyword evidence="2" id="KW-1185">Reference proteome</keyword>
<proteinExistence type="predicted"/>
<dbReference type="EMBL" id="CM045881">
    <property type="protein sequence ID" value="KAI7936714.1"/>
    <property type="molecule type" value="Genomic_DNA"/>
</dbReference>
<accession>A0ACC0DP84</accession>
<name>A0ACC0DP84_9BASI</name>
<organism evidence="1 2">
    <name type="scientific">Puccinia striiformis f. sp. tritici</name>
    <dbReference type="NCBI Taxonomy" id="168172"/>
    <lineage>
        <taxon>Eukaryota</taxon>
        <taxon>Fungi</taxon>
        <taxon>Dikarya</taxon>
        <taxon>Basidiomycota</taxon>
        <taxon>Pucciniomycotina</taxon>
        <taxon>Pucciniomycetes</taxon>
        <taxon>Pucciniales</taxon>
        <taxon>Pucciniaceae</taxon>
        <taxon>Puccinia</taxon>
    </lineage>
</organism>
<evidence type="ECO:0000313" key="2">
    <source>
        <dbReference type="Proteomes" id="UP001060170"/>
    </source>
</evidence>
<reference evidence="1 2" key="3">
    <citation type="journal article" date="2022" name="Microbiol. Spectr.">
        <title>Folding features and dynamics of 3D genome architecture in plant fungal pathogens.</title>
        <authorList>
            <person name="Xia C."/>
        </authorList>
    </citation>
    <scope>NUCLEOTIDE SEQUENCE [LARGE SCALE GENOMIC DNA]</scope>
    <source>
        <strain evidence="1 2">93-210</strain>
    </source>
</reference>
<sequence length="994" mass="111167">MSETNNLENPILAVGAAGNNLPANPGPYRDRVDSPDSSNHGLPTGGQLPATDARAASPPLATHPYGTPVYATEARAVPHFLESRIALPKYNPEPFGRKPVKIQTQNLQGVMFNGTNMEIGDFITRVERAAQLDGAQGSDICLQIVFFMQGESLAKEVQEMVKRENYDWEKLKERFVQRWGSMMPLLKHTRAELDTFIAQAQAFGINTQQQFQDFSIKLDNLVAYLLRCRQMTNVEDIRHAVLTCIERPIRIAVTKELIRDNQMQQAIDGSHILPPYRTIMEYIGRELKTMSILDIDNWSKEAQKAPVKAPRAPQAYQAPPRDRAMDDLSKTLAGWNVQRPPGFTSASHVPYKPAQYERPPSTLKCHYCFGDAHTSYRCNLFSQDEHEKKVYRDGRDFKLPNGTLIHSDRSRPVKAVVERFAALTAPVATPGIINLPPGTQVQKEELATEVRSSFGKLEECEPNMLSSYEADMAKRMRNGKDIPETPSAKKMRQDAKEDMDVDNEIMAITNKDYDPFPGYKEAQVEKASAKKVQFKDSDSLQQAKEKPTRKSFLEKTLAKEYPEADDRVVQRMVGEGRLELSYGEIFAISNGVTEAFKKKISRKKQTPKQKHLLGRSAQDKLVRSISSSIIPEPADRDALNVSGGLSLEKEAVDLPDWYGVKEKEQWSTNSGIITETVALPNLGVEPARQESTNSEVQAFADESLTNTEDKLESEERALGLSLNVDSRSDAQGCSGPRCPRFIDKSLHDTPKTSLARLATLANTKTAALLKKLLIQGEHVESLTRATTRFTDQWGDGDGIAPFDLGVSVRFNLSDVKANCTTIKNDRGKSAKDLFLTSKNMTERLTEQKWNKELSDSFCLRPSSRFLRYVRADCISIMKTVWDQGANEILLVLIKAATRKPHRIYPTELNEALYPGQLVHMLCWSDAPTIKQIIGTDFKNPRCTGRLSLPPSGPLVMLATATNAFARPPGQTIEEYMTPHKPPIALKSSSLYQIK</sequence>
<dbReference type="Proteomes" id="UP001060170">
    <property type="component" value="Chromosome 17"/>
</dbReference>
<evidence type="ECO:0000313" key="1">
    <source>
        <dbReference type="EMBL" id="KAI7936714.1"/>
    </source>
</evidence>
<comment type="caution">
    <text evidence="1">The sequence shown here is derived from an EMBL/GenBank/DDBJ whole genome shotgun (WGS) entry which is preliminary data.</text>
</comment>
<gene>
    <name evidence="1" type="ORF">MJO28_015613</name>
</gene>
<reference evidence="2" key="1">
    <citation type="journal article" date="2018" name="BMC Genomics">
        <title>Genomic insights into host adaptation between the wheat stripe rust pathogen (Puccinia striiformis f. sp. tritici) and the barley stripe rust pathogen (Puccinia striiformis f. sp. hordei).</title>
        <authorList>
            <person name="Xia C."/>
            <person name="Wang M."/>
            <person name="Yin C."/>
            <person name="Cornejo O.E."/>
            <person name="Hulbert S.H."/>
            <person name="Chen X."/>
        </authorList>
    </citation>
    <scope>NUCLEOTIDE SEQUENCE [LARGE SCALE GENOMIC DNA]</scope>
    <source>
        <strain evidence="2">93-210</strain>
    </source>
</reference>
<protein>
    <submittedName>
        <fullName evidence="1">Uncharacterized protein</fullName>
    </submittedName>
</protein>